<name>A0A1G6AVF6_EUBOX</name>
<organism evidence="7 8">
    <name type="scientific">Eubacterium oxidoreducens</name>
    <dbReference type="NCBI Taxonomy" id="1732"/>
    <lineage>
        <taxon>Bacteria</taxon>
        <taxon>Bacillati</taxon>
        <taxon>Bacillota</taxon>
        <taxon>Clostridia</taxon>
        <taxon>Eubacteriales</taxon>
        <taxon>Eubacteriaceae</taxon>
        <taxon>Eubacterium</taxon>
    </lineage>
</organism>
<dbReference type="Proteomes" id="UP000199228">
    <property type="component" value="Unassembled WGS sequence"/>
</dbReference>
<evidence type="ECO:0000313" key="8">
    <source>
        <dbReference type="Proteomes" id="UP000199228"/>
    </source>
</evidence>
<reference evidence="7 8" key="1">
    <citation type="submission" date="2016-10" db="EMBL/GenBank/DDBJ databases">
        <authorList>
            <person name="de Groot N.N."/>
        </authorList>
    </citation>
    <scope>NUCLEOTIDE SEQUENCE [LARGE SCALE GENOMIC DNA]</scope>
    <source>
        <strain evidence="7 8">DSM 3217</strain>
    </source>
</reference>
<dbReference type="CDD" id="cd06583">
    <property type="entry name" value="PGRP"/>
    <property type="match status" value="1"/>
</dbReference>
<dbReference type="AlphaFoldDB" id="A0A1G6AVF6"/>
<comment type="catalytic activity">
    <reaction evidence="1">
        <text>Hydrolyzes the link between N-acetylmuramoyl residues and L-amino acid residues in certain cell-wall glycopeptides.</text>
        <dbReference type="EC" id="3.5.1.28"/>
    </reaction>
</comment>
<dbReference type="EC" id="3.5.1.28" evidence="2"/>
<gene>
    <name evidence="7" type="ORF">SAMN02910417_00931</name>
</gene>
<dbReference type="Pfam" id="PF01510">
    <property type="entry name" value="Amidase_2"/>
    <property type="match status" value="1"/>
</dbReference>
<dbReference type="SMART" id="SM00644">
    <property type="entry name" value="Ami_2"/>
    <property type="match status" value="1"/>
</dbReference>
<dbReference type="GO" id="GO:0009253">
    <property type="term" value="P:peptidoglycan catabolic process"/>
    <property type="evidence" value="ECO:0007669"/>
    <property type="project" value="InterPro"/>
</dbReference>
<dbReference type="InterPro" id="IPR002502">
    <property type="entry name" value="Amidase_domain"/>
</dbReference>
<keyword evidence="3" id="KW-0378">Hydrolase</keyword>
<dbReference type="InterPro" id="IPR036505">
    <property type="entry name" value="Amidase/PGRP_sf"/>
</dbReference>
<evidence type="ECO:0000256" key="4">
    <source>
        <dbReference type="ARBA" id="ARBA00023316"/>
    </source>
</evidence>
<protein>
    <recommendedName>
        <fullName evidence="2">N-acetylmuramoyl-L-alanine amidase</fullName>
        <ecNumber evidence="2">3.5.1.28</ecNumber>
    </recommendedName>
</protein>
<feature type="transmembrane region" description="Helical" evidence="5">
    <location>
        <begin position="20"/>
        <end position="37"/>
    </location>
</feature>
<accession>A0A1G6AVF6</accession>
<dbReference type="GO" id="GO:0008745">
    <property type="term" value="F:N-acetylmuramoyl-L-alanine amidase activity"/>
    <property type="evidence" value="ECO:0007669"/>
    <property type="project" value="UniProtKB-EC"/>
</dbReference>
<feature type="domain" description="N-acetylmuramoyl-L-alanine amidase" evidence="6">
    <location>
        <begin position="70"/>
        <end position="200"/>
    </location>
</feature>
<keyword evidence="4" id="KW-0961">Cell wall biogenesis/degradation</keyword>
<dbReference type="SUPFAM" id="SSF55846">
    <property type="entry name" value="N-acetylmuramoyl-L-alanine amidase-like"/>
    <property type="match status" value="1"/>
</dbReference>
<evidence type="ECO:0000256" key="3">
    <source>
        <dbReference type="ARBA" id="ARBA00022801"/>
    </source>
</evidence>
<dbReference type="GO" id="GO:0009254">
    <property type="term" value="P:peptidoglycan turnover"/>
    <property type="evidence" value="ECO:0007669"/>
    <property type="project" value="TreeGrafter"/>
</dbReference>
<keyword evidence="8" id="KW-1185">Reference proteome</keyword>
<keyword evidence="5" id="KW-0812">Transmembrane</keyword>
<keyword evidence="5" id="KW-0472">Membrane</keyword>
<dbReference type="RefSeq" id="WP_090172736.1">
    <property type="nucleotide sequence ID" value="NZ_FMXR01000007.1"/>
</dbReference>
<dbReference type="Gene3D" id="3.40.80.10">
    <property type="entry name" value="Peptidoglycan recognition protein-like"/>
    <property type="match status" value="1"/>
</dbReference>
<sequence>MAKRKIRLSRRKKAVRNRRILYILFAIAMIIIIALVHEIRKQNSESTSVSEKVVQTEPEIDVQLLDVSEYTRPQIALKKVNAIVIHYTANPGTSAQANRDYFNNLATTHTTKASSHFVIGLEGEIIQCIPTSEMAYASNDRNSDTLAIECCIEDESGEFNDETYASCVQLTAWLCGKFSLDPATGVIRHYDVTGKNCPKYYVEHPKAWEQFKQDVADYIEEYGTVIDEDEDE</sequence>
<dbReference type="OrthoDB" id="9794294at2"/>
<dbReference type="InterPro" id="IPR051206">
    <property type="entry name" value="NAMLAA_amidase_2"/>
</dbReference>
<dbReference type="EMBL" id="FMXR01000007">
    <property type="protein sequence ID" value="SDB12334.1"/>
    <property type="molecule type" value="Genomic_DNA"/>
</dbReference>
<evidence type="ECO:0000256" key="1">
    <source>
        <dbReference type="ARBA" id="ARBA00001561"/>
    </source>
</evidence>
<evidence type="ECO:0000313" key="7">
    <source>
        <dbReference type="EMBL" id="SDB12334.1"/>
    </source>
</evidence>
<dbReference type="PANTHER" id="PTHR30417:SF1">
    <property type="entry name" value="N-ACETYLMURAMOYL-L-ALANINE AMIDASE AMID"/>
    <property type="match status" value="1"/>
</dbReference>
<dbReference type="STRING" id="1732.SAMN02910417_00931"/>
<dbReference type="GO" id="GO:0071555">
    <property type="term" value="P:cell wall organization"/>
    <property type="evidence" value="ECO:0007669"/>
    <property type="project" value="UniProtKB-KW"/>
</dbReference>
<proteinExistence type="predicted"/>
<evidence type="ECO:0000256" key="2">
    <source>
        <dbReference type="ARBA" id="ARBA00011901"/>
    </source>
</evidence>
<evidence type="ECO:0000259" key="6">
    <source>
        <dbReference type="SMART" id="SM00644"/>
    </source>
</evidence>
<evidence type="ECO:0000256" key="5">
    <source>
        <dbReference type="SAM" id="Phobius"/>
    </source>
</evidence>
<keyword evidence="5" id="KW-1133">Transmembrane helix</keyword>
<dbReference type="PANTHER" id="PTHR30417">
    <property type="entry name" value="N-ACETYLMURAMOYL-L-ALANINE AMIDASE AMID"/>
    <property type="match status" value="1"/>
</dbReference>